<keyword evidence="2" id="KW-0472">Membrane</keyword>
<dbReference type="PANTHER" id="PTHR31876">
    <property type="entry name" value="COV-LIKE PROTEIN 1"/>
    <property type="match status" value="1"/>
</dbReference>
<evidence type="ECO:0000256" key="2">
    <source>
        <dbReference type="SAM" id="Phobius"/>
    </source>
</evidence>
<dbReference type="EMBL" id="CP096659">
    <property type="protein sequence ID" value="UPV74808.1"/>
    <property type="molecule type" value="Genomic_DNA"/>
</dbReference>
<dbReference type="InterPro" id="IPR007462">
    <property type="entry name" value="COV1-like"/>
</dbReference>
<organism evidence="3 4">
    <name type="scientific">Halorussus limi</name>
    <dbReference type="NCBI Taxonomy" id="2938695"/>
    <lineage>
        <taxon>Archaea</taxon>
        <taxon>Methanobacteriati</taxon>
        <taxon>Methanobacteriota</taxon>
        <taxon>Stenosarchaea group</taxon>
        <taxon>Halobacteria</taxon>
        <taxon>Halobacteriales</taxon>
        <taxon>Haladaptataceae</taxon>
        <taxon>Halorussus</taxon>
    </lineage>
</organism>
<dbReference type="RefSeq" id="WP_248650851.1">
    <property type="nucleotide sequence ID" value="NZ_CP096659.1"/>
</dbReference>
<keyword evidence="2" id="KW-0812">Transmembrane</keyword>
<evidence type="ECO:0000313" key="4">
    <source>
        <dbReference type="Proteomes" id="UP000830729"/>
    </source>
</evidence>
<name>A0A8U0HV40_9EURY</name>
<feature type="transmembrane region" description="Helical" evidence="2">
    <location>
        <begin position="22"/>
        <end position="44"/>
    </location>
</feature>
<dbReference type="KEGG" id="halx:M0R89_01760"/>
<keyword evidence="2" id="KW-1133">Transmembrane helix</keyword>
<dbReference type="GeneID" id="72183885"/>
<dbReference type="Proteomes" id="UP000830729">
    <property type="component" value="Chromosome"/>
</dbReference>
<evidence type="ECO:0000256" key="1">
    <source>
        <dbReference type="SAM" id="MobiDB-lite"/>
    </source>
</evidence>
<dbReference type="Pfam" id="PF04367">
    <property type="entry name" value="DUF502"/>
    <property type="match status" value="1"/>
</dbReference>
<reference evidence="3 4" key="1">
    <citation type="submission" date="2022-04" db="EMBL/GenBank/DDBJ databases">
        <title>Diverse halophilic archaea isolated from saline environments.</title>
        <authorList>
            <person name="Cui H.-L."/>
        </authorList>
    </citation>
    <scope>NUCLEOTIDE SEQUENCE [LARGE SCALE GENOMIC DNA]</scope>
    <source>
        <strain evidence="3 4">XZYJT49</strain>
    </source>
</reference>
<evidence type="ECO:0000313" key="3">
    <source>
        <dbReference type="EMBL" id="UPV74808.1"/>
    </source>
</evidence>
<sequence>MGDAETPAETARETGELLYDGLLSVVVTGIAIIVPLVVTVWVLATIVEFIAGAFAPVVAVLEWTGLVSFLRSLWLGQFFAELGIYSAVFEYVPELVAVTVLLGSIVGVGSLAHVRYGERLVVAVDSALAEIPGVGTVYKSFRRVGDAMLGSEAENFEDVKVVEYPREGSYILGFETADSPEAIGDAVGEEDLVAMFLPFAPNPVMGGYLAHIPEDRVYDVDMTVEEGIRTIITSGIASGEGDGETAVGNIPGVEHEPDGPAKAD</sequence>
<proteinExistence type="predicted"/>
<accession>A0A8U0HV40</accession>
<feature type="transmembrane region" description="Helical" evidence="2">
    <location>
        <begin position="95"/>
        <end position="114"/>
    </location>
</feature>
<dbReference type="PANTHER" id="PTHR31876:SF26">
    <property type="entry name" value="PROTEIN LIKE COV 2"/>
    <property type="match status" value="1"/>
</dbReference>
<protein>
    <submittedName>
        <fullName evidence="3">DUF502 domain-containing protein</fullName>
    </submittedName>
</protein>
<dbReference type="AlphaFoldDB" id="A0A8U0HV40"/>
<feature type="region of interest" description="Disordered" evidence="1">
    <location>
        <begin position="235"/>
        <end position="264"/>
    </location>
</feature>
<gene>
    <name evidence="3" type="ORF">M0R89_01760</name>
</gene>
<keyword evidence="4" id="KW-1185">Reference proteome</keyword>
<feature type="compositionally biased region" description="Basic and acidic residues" evidence="1">
    <location>
        <begin position="253"/>
        <end position="264"/>
    </location>
</feature>
<feature type="transmembrane region" description="Helical" evidence="2">
    <location>
        <begin position="51"/>
        <end position="75"/>
    </location>
</feature>